<proteinExistence type="predicted"/>
<protein>
    <submittedName>
        <fullName evidence="2">Uncharacterized protein</fullName>
    </submittedName>
</protein>
<comment type="caution">
    <text evidence="2">The sequence shown here is derived from an EMBL/GenBank/DDBJ whole genome shotgun (WGS) entry which is preliminary data.</text>
</comment>
<gene>
    <name evidence="2" type="ORF">B0T10DRAFT_262817</name>
</gene>
<sequence length="197" mass="21749">MGSRIPATERRLHLTFASEGIHCIPFIALSQTVVSSLLGSYLFVWFEVRSTALPPWFLTSMQTPASHLSLSHPIPSHPIPSHPIPSHPIPSHPEADFPFPLPLVAHATPKLKEPRAWVGWSVELRHVLTPKPTAGREGKSHQGKGRMVCVGQNVSKSAERPKPSGEELDEGTQERERQSGRRKCSLLMQMLLPSVAC</sequence>
<reference evidence="2 3" key="1">
    <citation type="journal article" date="2021" name="Nat. Commun.">
        <title>Genetic determinants of endophytism in the Arabidopsis root mycobiome.</title>
        <authorList>
            <person name="Mesny F."/>
            <person name="Miyauchi S."/>
            <person name="Thiergart T."/>
            <person name="Pickel B."/>
            <person name="Atanasova L."/>
            <person name="Karlsson M."/>
            <person name="Huettel B."/>
            <person name="Barry K.W."/>
            <person name="Haridas S."/>
            <person name="Chen C."/>
            <person name="Bauer D."/>
            <person name="Andreopoulos W."/>
            <person name="Pangilinan J."/>
            <person name="LaButti K."/>
            <person name="Riley R."/>
            <person name="Lipzen A."/>
            <person name="Clum A."/>
            <person name="Drula E."/>
            <person name="Henrissat B."/>
            <person name="Kohler A."/>
            <person name="Grigoriev I.V."/>
            <person name="Martin F.M."/>
            <person name="Hacquard S."/>
        </authorList>
    </citation>
    <scope>NUCLEOTIDE SEQUENCE [LARGE SCALE GENOMIC DNA]</scope>
    <source>
        <strain evidence="2 3">MPI-CAGE-CH-0241</strain>
    </source>
</reference>
<evidence type="ECO:0000313" key="3">
    <source>
        <dbReference type="Proteomes" id="UP000777438"/>
    </source>
</evidence>
<name>A0A9P9ASL2_9HYPO</name>
<dbReference type="EMBL" id="JAGPYM010000006">
    <property type="protein sequence ID" value="KAH6892965.1"/>
    <property type="molecule type" value="Genomic_DNA"/>
</dbReference>
<accession>A0A9P9ASL2</accession>
<feature type="region of interest" description="Disordered" evidence="1">
    <location>
        <begin position="131"/>
        <end position="182"/>
    </location>
</feature>
<organism evidence="2 3">
    <name type="scientific">Thelonectria olida</name>
    <dbReference type="NCBI Taxonomy" id="1576542"/>
    <lineage>
        <taxon>Eukaryota</taxon>
        <taxon>Fungi</taxon>
        <taxon>Dikarya</taxon>
        <taxon>Ascomycota</taxon>
        <taxon>Pezizomycotina</taxon>
        <taxon>Sordariomycetes</taxon>
        <taxon>Hypocreomycetidae</taxon>
        <taxon>Hypocreales</taxon>
        <taxon>Nectriaceae</taxon>
        <taxon>Thelonectria</taxon>
    </lineage>
</organism>
<dbReference type="AlphaFoldDB" id="A0A9P9ASL2"/>
<dbReference type="Proteomes" id="UP000777438">
    <property type="component" value="Unassembled WGS sequence"/>
</dbReference>
<keyword evidence="3" id="KW-1185">Reference proteome</keyword>
<evidence type="ECO:0000313" key="2">
    <source>
        <dbReference type="EMBL" id="KAH6892965.1"/>
    </source>
</evidence>
<evidence type="ECO:0000256" key="1">
    <source>
        <dbReference type="SAM" id="MobiDB-lite"/>
    </source>
</evidence>